<feature type="transmembrane region" description="Helical" evidence="6">
    <location>
        <begin position="327"/>
        <end position="350"/>
    </location>
</feature>
<dbReference type="Pfam" id="PF00083">
    <property type="entry name" value="Sugar_tr"/>
    <property type="match status" value="1"/>
</dbReference>
<feature type="transmembrane region" description="Helical" evidence="6">
    <location>
        <begin position="107"/>
        <end position="127"/>
    </location>
</feature>
<dbReference type="GO" id="GO:0005351">
    <property type="term" value="F:carbohydrate:proton symporter activity"/>
    <property type="evidence" value="ECO:0007669"/>
    <property type="project" value="TreeGrafter"/>
</dbReference>
<name>A0AAX4IQI7_9PEZI</name>
<dbReference type="InterPro" id="IPR050360">
    <property type="entry name" value="MFS_Sugar_Transporters"/>
</dbReference>
<dbReference type="Gene3D" id="1.20.1250.20">
    <property type="entry name" value="MFS general substrate transporter like domains"/>
    <property type="match status" value="1"/>
</dbReference>
<dbReference type="GeneID" id="87947045"/>
<evidence type="ECO:0000256" key="3">
    <source>
        <dbReference type="ARBA" id="ARBA00022692"/>
    </source>
</evidence>
<dbReference type="PANTHER" id="PTHR48022:SF15">
    <property type="entry name" value="ALPHA-GLUCOSIDE TRANSPORTER, PUTATIVE (AFU_ORTHOLOGUE AFUA_5G00500)-RELATED"/>
    <property type="match status" value="1"/>
</dbReference>
<dbReference type="SUPFAM" id="SSF103473">
    <property type="entry name" value="MFS general substrate transporter"/>
    <property type="match status" value="1"/>
</dbReference>
<feature type="transmembrane region" description="Helical" evidence="6">
    <location>
        <begin position="73"/>
        <end position="95"/>
    </location>
</feature>
<evidence type="ECO:0000256" key="1">
    <source>
        <dbReference type="ARBA" id="ARBA00004141"/>
    </source>
</evidence>
<dbReference type="PROSITE" id="PS00217">
    <property type="entry name" value="SUGAR_TRANSPORT_2"/>
    <property type="match status" value="1"/>
</dbReference>
<keyword evidence="8" id="KW-0762">Sugar transport</keyword>
<dbReference type="AlphaFoldDB" id="A0AAX4IQI7"/>
<evidence type="ECO:0000313" key="8">
    <source>
        <dbReference type="EMBL" id="WQF85531.1"/>
    </source>
</evidence>
<dbReference type="InterPro" id="IPR005828">
    <property type="entry name" value="MFS_sugar_transport-like"/>
</dbReference>
<comment type="similarity">
    <text evidence="2">Belongs to the major facilitator superfamily. Sugar transporter (TC 2.A.1.1) family.</text>
</comment>
<feature type="transmembrane region" description="Helical" evidence="6">
    <location>
        <begin position="261"/>
        <end position="280"/>
    </location>
</feature>
<dbReference type="InterPro" id="IPR005829">
    <property type="entry name" value="Sugar_transporter_CS"/>
</dbReference>
<dbReference type="PROSITE" id="PS50850">
    <property type="entry name" value="MFS"/>
    <property type="match status" value="1"/>
</dbReference>
<accession>A0AAX4IQI7</accession>
<dbReference type="InterPro" id="IPR020846">
    <property type="entry name" value="MFS_dom"/>
</dbReference>
<feature type="transmembrane region" description="Helical" evidence="6">
    <location>
        <begin position="39"/>
        <end position="61"/>
    </location>
</feature>
<gene>
    <name evidence="8" type="ORF">CDEST_10545</name>
</gene>
<dbReference type="KEGG" id="cdet:87947045"/>
<dbReference type="GO" id="GO:0016020">
    <property type="term" value="C:membrane"/>
    <property type="evidence" value="ECO:0007669"/>
    <property type="project" value="UniProtKB-SubCell"/>
</dbReference>
<dbReference type="EMBL" id="CP137311">
    <property type="protein sequence ID" value="WQF85531.1"/>
    <property type="molecule type" value="Genomic_DNA"/>
</dbReference>
<keyword evidence="4 6" id="KW-1133">Transmembrane helix</keyword>
<feature type="transmembrane region" description="Helical" evidence="6">
    <location>
        <begin position="12"/>
        <end position="33"/>
    </location>
</feature>
<feature type="transmembrane region" description="Helical" evidence="6">
    <location>
        <begin position="292"/>
        <end position="315"/>
    </location>
</feature>
<dbReference type="InterPro" id="IPR036259">
    <property type="entry name" value="MFS_trans_sf"/>
</dbReference>
<dbReference type="RefSeq" id="XP_062782752.1">
    <property type="nucleotide sequence ID" value="XM_062926701.1"/>
</dbReference>
<keyword evidence="3 6" id="KW-0812">Transmembrane</keyword>
<dbReference type="Proteomes" id="UP001322277">
    <property type="component" value="Chromosome 7"/>
</dbReference>
<feature type="transmembrane region" description="Helical" evidence="6">
    <location>
        <begin position="362"/>
        <end position="380"/>
    </location>
</feature>
<protein>
    <submittedName>
        <fullName evidence="8">Major facilitator, sugar transporter, major facilitator superfamily</fullName>
    </submittedName>
</protein>
<sequence length="404" mass="44323">MLSKPNKCLPKILLTIPRICSLTLAGTIVELFAPDWKVWIVAKLLMGAAMGSMQATTQTYVSEVTPAEIRGFTLSLFFQFWIILGSLLASCVLQATKSINSPWSWKAAVITQLCPALLSLVLFIPLVPESPYFLVAKGRTDQARRCLSIIRGQDDHDVDAEILEIQTTLEHERQLSSSGQNPSYLECFQKTDLRRTMIACLPVVMQLFLGFPLCGNYLAYFLTLSGVSDAFLITLISVLLSMFAVVSAFSLVERVGRRPQVLFGTCGMLGCLLVISLLGFFGRGEVWNSKVLAAFCIIWSIFYYSSVGAVGWTIVGEISSARLRAKTTSLAAVSSSVFNMGWSIAIPYLVNAEEANLGPKSGLIFLGCGTVLAVISFFVIPETKGKSFHELDDMFANRLSARKF</sequence>
<reference evidence="9" key="1">
    <citation type="journal article" date="2023" name="bioRxiv">
        <title>Complete genome of the Medicago anthracnose fungus, Colletotrichum destructivum, reveals a mini-chromosome-like region within a core chromosome.</title>
        <authorList>
            <person name="Lapalu N."/>
            <person name="Simon A."/>
            <person name="Lu A."/>
            <person name="Plaumann P.-L."/>
            <person name="Amselem J."/>
            <person name="Pigne S."/>
            <person name="Auger A."/>
            <person name="Koch C."/>
            <person name="Dallery J.-F."/>
            <person name="O'Connell R.J."/>
        </authorList>
    </citation>
    <scope>NUCLEOTIDE SEQUENCE [LARGE SCALE GENOMIC DNA]</scope>
    <source>
        <strain evidence="9">CBS 520.97</strain>
    </source>
</reference>
<dbReference type="PANTHER" id="PTHR48022">
    <property type="entry name" value="PLASTIDIC GLUCOSE TRANSPORTER 4"/>
    <property type="match status" value="1"/>
</dbReference>
<comment type="subcellular location">
    <subcellularLocation>
        <location evidence="1">Membrane</location>
        <topology evidence="1">Multi-pass membrane protein</topology>
    </subcellularLocation>
</comment>
<organism evidence="8 9">
    <name type="scientific">Colletotrichum destructivum</name>
    <dbReference type="NCBI Taxonomy" id="34406"/>
    <lineage>
        <taxon>Eukaryota</taxon>
        <taxon>Fungi</taxon>
        <taxon>Dikarya</taxon>
        <taxon>Ascomycota</taxon>
        <taxon>Pezizomycotina</taxon>
        <taxon>Sordariomycetes</taxon>
        <taxon>Hypocreomycetidae</taxon>
        <taxon>Glomerellales</taxon>
        <taxon>Glomerellaceae</taxon>
        <taxon>Colletotrichum</taxon>
        <taxon>Colletotrichum destructivum species complex</taxon>
    </lineage>
</organism>
<evidence type="ECO:0000256" key="6">
    <source>
        <dbReference type="SAM" id="Phobius"/>
    </source>
</evidence>
<keyword evidence="8" id="KW-0813">Transport</keyword>
<feature type="transmembrane region" description="Helical" evidence="6">
    <location>
        <begin position="230"/>
        <end position="249"/>
    </location>
</feature>
<feature type="transmembrane region" description="Helical" evidence="6">
    <location>
        <begin position="198"/>
        <end position="218"/>
    </location>
</feature>
<evidence type="ECO:0000256" key="5">
    <source>
        <dbReference type="ARBA" id="ARBA00023136"/>
    </source>
</evidence>
<keyword evidence="5 6" id="KW-0472">Membrane</keyword>
<feature type="domain" description="Major facilitator superfamily (MFS) profile" evidence="7">
    <location>
        <begin position="1"/>
        <end position="384"/>
    </location>
</feature>
<evidence type="ECO:0000259" key="7">
    <source>
        <dbReference type="PROSITE" id="PS50850"/>
    </source>
</evidence>
<evidence type="ECO:0000256" key="4">
    <source>
        <dbReference type="ARBA" id="ARBA00022989"/>
    </source>
</evidence>
<keyword evidence="9" id="KW-1185">Reference proteome</keyword>
<evidence type="ECO:0000256" key="2">
    <source>
        <dbReference type="ARBA" id="ARBA00010992"/>
    </source>
</evidence>
<evidence type="ECO:0000313" key="9">
    <source>
        <dbReference type="Proteomes" id="UP001322277"/>
    </source>
</evidence>
<proteinExistence type="inferred from homology"/>